<keyword evidence="2" id="KW-1185">Reference proteome</keyword>
<dbReference type="AlphaFoldDB" id="A0AA85J874"/>
<dbReference type="WBParaSite" id="TREG1_1370.1">
    <property type="protein sequence ID" value="TREG1_1370.1"/>
    <property type="gene ID" value="TREG1_1370"/>
</dbReference>
<evidence type="ECO:0000313" key="3">
    <source>
        <dbReference type="WBParaSite" id="TREG1_1370.1"/>
    </source>
</evidence>
<proteinExistence type="predicted"/>
<evidence type="ECO:0000313" key="2">
    <source>
        <dbReference type="Proteomes" id="UP000050795"/>
    </source>
</evidence>
<evidence type="ECO:0000256" key="1">
    <source>
        <dbReference type="SAM" id="Phobius"/>
    </source>
</evidence>
<reference evidence="3" key="2">
    <citation type="submission" date="2023-11" db="UniProtKB">
        <authorList>
            <consortium name="WormBaseParasite"/>
        </authorList>
    </citation>
    <scope>IDENTIFICATION</scope>
</reference>
<organism evidence="2 3">
    <name type="scientific">Trichobilharzia regenti</name>
    <name type="common">Nasal bird schistosome</name>
    <dbReference type="NCBI Taxonomy" id="157069"/>
    <lineage>
        <taxon>Eukaryota</taxon>
        <taxon>Metazoa</taxon>
        <taxon>Spiralia</taxon>
        <taxon>Lophotrochozoa</taxon>
        <taxon>Platyhelminthes</taxon>
        <taxon>Trematoda</taxon>
        <taxon>Digenea</taxon>
        <taxon>Strigeidida</taxon>
        <taxon>Schistosomatoidea</taxon>
        <taxon>Schistosomatidae</taxon>
        <taxon>Trichobilharzia</taxon>
    </lineage>
</organism>
<sequence>MLSICRLGVILIVYLGFVSVNLFPTNTDLTLRYRSKRWAYYEVHKCGRIKGYSCLEHRHCYERYLRRDMVCFEVYPCLSSCIFIAQLVMLSICRLGVILIVYLGFVSVNLFPTNTDLTLRYRSKRWAYYEVHKCGRIKGYSCLEHRHCYERYLRRDMVCFEVYPCLSSCIFIAQLYDYEKLTKQIERLMLNGESVNNRDDAVNFVREKTKKLASELNLSLPL</sequence>
<keyword evidence="1" id="KW-1133">Transmembrane helix</keyword>
<feature type="transmembrane region" description="Helical" evidence="1">
    <location>
        <begin position="6"/>
        <end position="24"/>
    </location>
</feature>
<reference evidence="2" key="1">
    <citation type="submission" date="2022-06" db="EMBL/GenBank/DDBJ databases">
        <authorList>
            <person name="Berger JAMES D."/>
            <person name="Berger JAMES D."/>
        </authorList>
    </citation>
    <scope>NUCLEOTIDE SEQUENCE [LARGE SCALE GENOMIC DNA]</scope>
</reference>
<keyword evidence="1" id="KW-0812">Transmembrane</keyword>
<dbReference type="Proteomes" id="UP000050795">
    <property type="component" value="Unassembled WGS sequence"/>
</dbReference>
<keyword evidence="1" id="KW-0472">Membrane</keyword>
<protein>
    <submittedName>
        <fullName evidence="3">Uncharacterized protein</fullName>
    </submittedName>
</protein>
<accession>A0AA85J874</accession>
<name>A0AA85J874_TRIRE</name>